<keyword evidence="3" id="KW-1185">Reference proteome</keyword>
<dbReference type="InterPro" id="IPR006170">
    <property type="entry name" value="PBP/GOBP"/>
</dbReference>
<feature type="signal peptide" evidence="1">
    <location>
        <begin position="1"/>
        <end position="16"/>
    </location>
</feature>
<dbReference type="Proteomes" id="UP000215335">
    <property type="component" value="Unassembled WGS sequence"/>
</dbReference>
<dbReference type="OrthoDB" id="10406362at2759"/>
<dbReference type="GO" id="GO:0005549">
    <property type="term" value="F:odorant binding"/>
    <property type="evidence" value="ECO:0007669"/>
    <property type="project" value="InterPro"/>
</dbReference>
<organism evidence="2 3">
    <name type="scientific">Trichomalopsis sarcophagae</name>
    <dbReference type="NCBI Taxonomy" id="543379"/>
    <lineage>
        <taxon>Eukaryota</taxon>
        <taxon>Metazoa</taxon>
        <taxon>Ecdysozoa</taxon>
        <taxon>Arthropoda</taxon>
        <taxon>Hexapoda</taxon>
        <taxon>Insecta</taxon>
        <taxon>Pterygota</taxon>
        <taxon>Neoptera</taxon>
        <taxon>Endopterygota</taxon>
        <taxon>Hymenoptera</taxon>
        <taxon>Apocrita</taxon>
        <taxon>Proctotrupomorpha</taxon>
        <taxon>Chalcidoidea</taxon>
        <taxon>Pteromalidae</taxon>
        <taxon>Pteromalinae</taxon>
        <taxon>Trichomalopsis</taxon>
    </lineage>
</organism>
<accession>A0A232FFH1</accession>
<name>A0A232FFH1_9HYME</name>
<dbReference type="Pfam" id="PF01395">
    <property type="entry name" value="PBP_GOBP"/>
    <property type="match status" value="1"/>
</dbReference>
<reference evidence="2 3" key="1">
    <citation type="journal article" date="2017" name="Curr. Biol.">
        <title>The Evolution of Venom by Co-option of Single-Copy Genes.</title>
        <authorList>
            <person name="Martinson E.O."/>
            <person name="Mrinalini"/>
            <person name="Kelkar Y.D."/>
            <person name="Chang C.H."/>
            <person name="Werren J.H."/>
        </authorList>
    </citation>
    <scope>NUCLEOTIDE SEQUENCE [LARGE SCALE GENOMIC DNA]</scope>
    <source>
        <strain evidence="2 3">Alberta</strain>
        <tissue evidence="2">Whole body</tissue>
    </source>
</reference>
<feature type="chain" id="PRO_5012805260" evidence="1">
    <location>
        <begin position="17"/>
        <end position="130"/>
    </location>
</feature>
<dbReference type="EMBL" id="NNAY01000282">
    <property type="protein sequence ID" value="OXU29504.1"/>
    <property type="molecule type" value="Genomic_DNA"/>
</dbReference>
<evidence type="ECO:0000256" key="1">
    <source>
        <dbReference type="SAM" id="SignalP"/>
    </source>
</evidence>
<evidence type="ECO:0000313" key="3">
    <source>
        <dbReference type="Proteomes" id="UP000215335"/>
    </source>
</evidence>
<dbReference type="SUPFAM" id="SSF47565">
    <property type="entry name" value="Insect pheromone/odorant-binding proteins"/>
    <property type="match status" value="1"/>
</dbReference>
<gene>
    <name evidence="2" type="ORF">TSAR_003816</name>
</gene>
<sequence length="130" mass="14336">MKKLIVIVGFLVAAMASPAAFQIDSSKKMNQTVTECLTGYNIDPAVLDINTEDVHLMMDELSGEQRGCVTACVYKGFDWLKDDGSLDIDALTMDEDPEDTAEFIKDIVDCRNKVGTEACKFFHCLDTKGT</sequence>
<proteinExistence type="predicted"/>
<dbReference type="InterPro" id="IPR036728">
    <property type="entry name" value="PBP_GOBP_sf"/>
</dbReference>
<dbReference type="AlphaFoldDB" id="A0A232FFH1"/>
<comment type="caution">
    <text evidence="2">The sequence shown here is derived from an EMBL/GenBank/DDBJ whole genome shotgun (WGS) entry which is preliminary data.</text>
</comment>
<protein>
    <submittedName>
        <fullName evidence="2">Uncharacterized protein</fullName>
    </submittedName>
</protein>
<dbReference type="CDD" id="cd23992">
    <property type="entry name" value="PBP_GOBP"/>
    <property type="match status" value="1"/>
</dbReference>
<keyword evidence="1" id="KW-0732">Signal</keyword>
<dbReference type="Gene3D" id="1.10.238.20">
    <property type="entry name" value="Pheromone/general odorant binding protein domain"/>
    <property type="match status" value="1"/>
</dbReference>
<evidence type="ECO:0000313" key="2">
    <source>
        <dbReference type="EMBL" id="OXU29504.1"/>
    </source>
</evidence>